<dbReference type="OrthoDB" id="3637252at2759"/>
<feature type="chain" id="PRO_5034080723" description="Cell wall galactomannoprotein" evidence="1">
    <location>
        <begin position="16"/>
        <end position="229"/>
    </location>
</feature>
<comment type="caution">
    <text evidence="2">The sequence shown here is derived from an EMBL/GenBank/DDBJ whole genome shotgun (WGS) entry which is preliminary data.</text>
</comment>
<evidence type="ECO:0000313" key="2">
    <source>
        <dbReference type="EMBL" id="KAF7198117.1"/>
    </source>
</evidence>
<proteinExistence type="predicted"/>
<dbReference type="InterPro" id="IPR021054">
    <property type="entry name" value="Cell_wall_mannoprotein_1"/>
</dbReference>
<protein>
    <recommendedName>
        <fullName evidence="4">Cell wall galactomannoprotein</fullName>
    </recommendedName>
</protein>
<organism evidence="2 3">
    <name type="scientific">Pseudocercospora fuligena</name>
    <dbReference type="NCBI Taxonomy" id="685502"/>
    <lineage>
        <taxon>Eukaryota</taxon>
        <taxon>Fungi</taxon>
        <taxon>Dikarya</taxon>
        <taxon>Ascomycota</taxon>
        <taxon>Pezizomycotina</taxon>
        <taxon>Dothideomycetes</taxon>
        <taxon>Dothideomycetidae</taxon>
        <taxon>Mycosphaerellales</taxon>
        <taxon>Mycosphaerellaceae</taxon>
        <taxon>Pseudocercospora</taxon>
    </lineage>
</organism>
<name>A0A8H6VPU2_9PEZI</name>
<evidence type="ECO:0000313" key="3">
    <source>
        <dbReference type="Proteomes" id="UP000660729"/>
    </source>
</evidence>
<dbReference type="Pfam" id="PF12296">
    <property type="entry name" value="HsbA"/>
    <property type="match status" value="1"/>
</dbReference>
<dbReference type="AlphaFoldDB" id="A0A8H6VPU2"/>
<reference evidence="2" key="1">
    <citation type="submission" date="2020-04" db="EMBL/GenBank/DDBJ databases">
        <title>Draft genome resource of the tomato pathogen Pseudocercospora fuligena.</title>
        <authorList>
            <person name="Zaccaron A."/>
        </authorList>
    </citation>
    <scope>NUCLEOTIDE SEQUENCE</scope>
    <source>
        <strain evidence="2">PF001</strain>
    </source>
</reference>
<dbReference type="EMBL" id="JABCIY010000003">
    <property type="protein sequence ID" value="KAF7198117.1"/>
    <property type="molecule type" value="Genomic_DNA"/>
</dbReference>
<sequence length="229" mass="24313">MKSLQLLLLASVVSGQDWHRLELEKALLKRSTITEIVAGVHNITDQASILAKDIEKIDPTDVVSAVAVNSQGQVVQAAINTSVTQASTFKDISLNDGVKLIRPIHALVTVALDVVDGLTSRKKFFEDSQLAPIVLDVFKTLNATSRDFNDEVINQLPKNLRASASDLTKPVFESLEGAIGCFSTEGTGGCFNVTDPLANATQLTNAAALAGPHGYFALAVATLALAFVL</sequence>
<feature type="signal peptide" evidence="1">
    <location>
        <begin position="1"/>
        <end position="15"/>
    </location>
</feature>
<evidence type="ECO:0000256" key="1">
    <source>
        <dbReference type="SAM" id="SignalP"/>
    </source>
</evidence>
<dbReference type="PANTHER" id="PTHR38123">
    <property type="entry name" value="CELL WALL SERINE-THREONINE-RICH GALACTOMANNOPROTEIN MP1 (AFU_ORTHOLOGUE AFUA_4G03240)"/>
    <property type="match status" value="1"/>
</dbReference>
<dbReference type="GO" id="GO:0005576">
    <property type="term" value="C:extracellular region"/>
    <property type="evidence" value="ECO:0007669"/>
    <property type="project" value="TreeGrafter"/>
</dbReference>
<keyword evidence="1" id="KW-0732">Signal</keyword>
<dbReference type="Proteomes" id="UP000660729">
    <property type="component" value="Unassembled WGS sequence"/>
</dbReference>
<accession>A0A8H6VPU2</accession>
<dbReference type="PANTHER" id="PTHR38123:SF1">
    <property type="entry name" value="HYDROPHOBIC SURFACE BINDING PROTEIN"/>
    <property type="match status" value="1"/>
</dbReference>
<evidence type="ECO:0008006" key="4">
    <source>
        <dbReference type="Google" id="ProtNLM"/>
    </source>
</evidence>
<dbReference type="Gene3D" id="1.20.1280.140">
    <property type="match status" value="1"/>
</dbReference>
<gene>
    <name evidence="2" type="ORF">HII31_00473</name>
</gene>
<keyword evidence="3" id="KW-1185">Reference proteome</keyword>